<proteinExistence type="predicted"/>
<protein>
    <recommendedName>
        <fullName evidence="1">HDOD domain-containing protein</fullName>
    </recommendedName>
</protein>
<accession>A0A7S8FC33</accession>
<dbReference type="Proteomes" id="UP000593737">
    <property type="component" value="Chromosome"/>
</dbReference>
<dbReference type="InterPro" id="IPR013976">
    <property type="entry name" value="HDOD"/>
</dbReference>
<dbReference type="InterPro" id="IPR052340">
    <property type="entry name" value="RNase_Y/CdgJ"/>
</dbReference>
<name>A0A7S8FC33_9BACT</name>
<dbReference type="KEGG" id="nkf:Nkreftii_000929"/>
<reference evidence="2 3" key="1">
    <citation type="journal article" date="2020" name="ISME J.">
        <title>Enrichment and physiological characterization of a novel comammox Nitrospira indicates ammonium inhibition of complete nitrification.</title>
        <authorList>
            <person name="Sakoula D."/>
            <person name="Koch H."/>
            <person name="Frank J."/>
            <person name="Jetten M.S.M."/>
            <person name="van Kessel M.A.H.J."/>
            <person name="Lucker S."/>
        </authorList>
    </citation>
    <scope>NUCLEOTIDE SEQUENCE [LARGE SCALE GENOMIC DNA]</scope>
    <source>
        <strain evidence="2">Comreactor17</strain>
    </source>
</reference>
<dbReference type="Gene3D" id="1.10.3210.10">
    <property type="entry name" value="Hypothetical protein af1432"/>
    <property type="match status" value="1"/>
</dbReference>
<dbReference type="PANTHER" id="PTHR33525:SF3">
    <property type="entry name" value="RIBONUCLEASE Y"/>
    <property type="match status" value="1"/>
</dbReference>
<evidence type="ECO:0000313" key="2">
    <source>
        <dbReference type="EMBL" id="QPD03155.1"/>
    </source>
</evidence>
<evidence type="ECO:0000313" key="3">
    <source>
        <dbReference type="Proteomes" id="UP000593737"/>
    </source>
</evidence>
<organism evidence="2 3">
    <name type="scientific">Candidatus Nitrospira kreftii</name>
    <dbReference type="NCBI Taxonomy" id="2652173"/>
    <lineage>
        <taxon>Bacteria</taxon>
        <taxon>Pseudomonadati</taxon>
        <taxon>Nitrospirota</taxon>
        <taxon>Nitrospiria</taxon>
        <taxon>Nitrospirales</taxon>
        <taxon>Nitrospiraceae</taxon>
        <taxon>Nitrospira</taxon>
    </lineage>
</organism>
<dbReference type="Pfam" id="PF08668">
    <property type="entry name" value="HDOD"/>
    <property type="match status" value="1"/>
</dbReference>
<dbReference type="AlphaFoldDB" id="A0A7S8FC33"/>
<gene>
    <name evidence="2" type="ORF">Nkreftii_000929</name>
</gene>
<dbReference type="PROSITE" id="PS51833">
    <property type="entry name" value="HDOD"/>
    <property type="match status" value="1"/>
</dbReference>
<evidence type="ECO:0000259" key="1">
    <source>
        <dbReference type="PROSITE" id="PS51833"/>
    </source>
</evidence>
<feature type="domain" description="HDOD" evidence="1">
    <location>
        <begin position="14"/>
        <end position="209"/>
    </location>
</feature>
<dbReference type="EMBL" id="CP047423">
    <property type="protein sequence ID" value="QPD03155.1"/>
    <property type="molecule type" value="Genomic_DNA"/>
</dbReference>
<dbReference type="SUPFAM" id="SSF109604">
    <property type="entry name" value="HD-domain/PDEase-like"/>
    <property type="match status" value="1"/>
</dbReference>
<sequence length="285" mass="30880">MPLASELVQSCTSVFTLSELYSRVRDVVDNPSSSMDELANVLRLDPVLAARLLRTANSPQYGSPKQIDTISCAVNLIGVQAVRDLVAATTIGQTFSGMLPQFMDAARFWRKSLFCALVARRMAPSCGIADSERCFVEGLLRDIGHFVLYQTVPQRAQSALIEAGYLEASLAEVEQSNIGCDFAEVGAELIWSWNMPVHIEQAIRCQLSPKDAGEFSLHASLVHLAGVVADHEELEPSRRPALLPFSPHAITATGFVLTNLPALLTDVRAQLSDTLALVCPQAMAA</sequence>
<dbReference type="PANTHER" id="PTHR33525">
    <property type="match status" value="1"/>
</dbReference>